<dbReference type="Pfam" id="PF20706">
    <property type="entry name" value="GT4-conflict"/>
    <property type="match status" value="1"/>
</dbReference>
<feature type="compositionally biased region" description="Gly residues" evidence="7">
    <location>
        <begin position="318"/>
        <end position="327"/>
    </location>
</feature>
<feature type="compositionally biased region" description="Basic and acidic residues" evidence="7">
    <location>
        <begin position="2170"/>
        <end position="2185"/>
    </location>
</feature>
<gene>
    <name evidence="11" type="primary">mshA_3</name>
    <name evidence="11" type="ORF">NRB56_05510</name>
</gene>
<feature type="region of interest" description="Disordered" evidence="7">
    <location>
        <begin position="318"/>
        <end position="447"/>
    </location>
</feature>
<evidence type="ECO:0000259" key="9">
    <source>
        <dbReference type="Pfam" id="PF15644"/>
    </source>
</evidence>
<dbReference type="Pfam" id="PF06414">
    <property type="entry name" value="Zeta_toxin"/>
    <property type="match status" value="1"/>
</dbReference>
<feature type="region of interest" description="Disordered" evidence="7">
    <location>
        <begin position="1388"/>
        <end position="1504"/>
    </location>
</feature>
<feature type="region of interest" description="Disordered" evidence="7">
    <location>
        <begin position="2093"/>
        <end position="2255"/>
    </location>
</feature>
<keyword evidence="4" id="KW-0067">ATP-binding</keyword>
<feature type="compositionally biased region" description="Basic and acidic residues" evidence="7">
    <location>
        <begin position="1132"/>
        <end position="1148"/>
    </location>
</feature>
<dbReference type="GO" id="GO:0016301">
    <property type="term" value="F:kinase activity"/>
    <property type="evidence" value="ECO:0007669"/>
    <property type="project" value="InterPro"/>
</dbReference>
<feature type="compositionally biased region" description="Basic and acidic residues" evidence="7">
    <location>
        <begin position="347"/>
        <end position="366"/>
    </location>
</feature>
<evidence type="ECO:0000256" key="4">
    <source>
        <dbReference type="ARBA" id="ARBA00022840"/>
    </source>
</evidence>
<comment type="catalytic activity">
    <reaction evidence="6">
        <text>UDP-N-acetyl-alpha-D-glucosamine + ATP = UDP-N-acetyl-alpha-D-glucosamine 3'-phosphate + ADP + H(+)</text>
        <dbReference type="Rhea" id="RHEA:32671"/>
        <dbReference type="ChEBI" id="CHEBI:15378"/>
        <dbReference type="ChEBI" id="CHEBI:30616"/>
        <dbReference type="ChEBI" id="CHEBI:57705"/>
        <dbReference type="ChEBI" id="CHEBI:64353"/>
        <dbReference type="ChEBI" id="CHEBI:456216"/>
        <dbReference type="EC" id="2.7.1.176"/>
    </reaction>
</comment>
<comment type="caution">
    <text evidence="11">The sequence shown here is derived from an EMBL/GenBank/DDBJ whole genome shotgun (WGS) entry which is preliminary data.</text>
</comment>
<feature type="domain" description="Outer membrane channel protein CpnT-like N-terminal" evidence="10">
    <location>
        <begin position="8"/>
        <end position="146"/>
    </location>
</feature>
<feature type="compositionally biased region" description="Basic and acidic residues" evidence="7">
    <location>
        <begin position="622"/>
        <end position="634"/>
    </location>
</feature>
<dbReference type="SUPFAM" id="SSF56399">
    <property type="entry name" value="ADP-ribosylation"/>
    <property type="match status" value="1"/>
</dbReference>
<feature type="compositionally biased region" description="Basic and acidic residues" evidence="7">
    <location>
        <begin position="2130"/>
        <end position="2163"/>
    </location>
</feature>
<comment type="similarity">
    <text evidence="1">Belongs to the zeta toxin family.</text>
</comment>
<evidence type="ECO:0000259" key="10">
    <source>
        <dbReference type="Pfam" id="PF25547"/>
    </source>
</evidence>
<feature type="region of interest" description="Disordered" evidence="7">
    <location>
        <begin position="2737"/>
        <end position="2785"/>
    </location>
</feature>
<feature type="compositionally biased region" description="Basic and acidic residues" evidence="7">
    <location>
        <begin position="1466"/>
        <end position="1504"/>
    </location>
</feature>
<evidence type="ECO:0000313" key="12">
    <source>
        <dbReference type="Proteomes" id="UP000431401"/>
    </source>
</evidence>
<dbReference type="Proteomes" id="UP000431401">
    <property type="component" value="Unassembled WGS sequence"/>
</dbReference>
<name>A0A7K0DH68_9NOCA</name>
<dbReference type="Pfam" id="PF15644">
    <property type="entry name" value="Gln_amidase"/>
    <property type="match status" value="1"/>
</dbReference>
<sequence>MAGLNFGSAYPKGNQDELFALGDAWKKAAAELEQLEPELRHVSGGLSQSYTGAGAEAILAEFAALLDGSDTSLPALVDSLNQLGHDARSTAAEIEYTKIQAELFALLTLYTVLQLMTTLYGSLAVPPVLAISREALAVFARTMMQRIAAIAARAASRTLAKGIAKEVVIPLAERVAASTPRLLATGLRGGAAMGVMGAGVDAGVQAIQLGEHHLDDGFDLKKTFQTSVEWGAGGLVGGPAHLKIADLLNNRGTPKWLGGLLSGGLGGMAGGVGMYAGGLGNQIYDHFQNGKSIDWSLSPQLLVGGAALGGVGGLRHGMRGAPGGDGSGTSADHTGRATGNSAASGSDRAHAVDESRTGAPEPESRHSGNATDESGAPRGNRAEPADGTTDGRGNRPETAVRGGDSKTANRAGPADSNGGHTARPVTDGSYTVPAEHGNGAGRAEQPRLERISATLTGIDAVTPWRPTDAAAHLPAPGASHPAAAIPMESRGPVGLESPRADTPVTDGSAAKPVGQEQVRQPTAAGPAPESRGGASPEKLPYAEQPRSGVQAGRTSEAVAANENRSTRPTGDGSTPVSVAAALPMTPHVEPRPADSRLDSRRATERRTDGAKSPSYSPARPVPGERPENAADRRRPAGPAELPDEVAPGHHESTGGGVTSPESADTAATELPYETHRTFDENGDRVTKLTVRVHFPEGFGEAQRDHADAAFRQATEAMTGSDPRLLHGDRLELGVRFVEDPAHADLHLPADSAAGLSPDAAIRQLRDHLGLPDSGVAELSAGDLRAITDRISVSNTAPALHGLPETREFGPGKLRDLEHPAYQEQLRDSCREDDHFVIGADPRTHPMGEEINDGGPEVAGRGNDCVEACLAALSTFHGDPQVALPRYLDEFADGTVDYDSGEAGGMDRAGNWLGGNWQEFPPDMAIADQFQALHDFVHELGPGTSAMVVNEWQAVDENTGAPLYHSDGTPMPEDSHASLVVFPLEAEGPVWWDPQLSLTSDHPPTYLVDGSMSLEVIVLLPDGSPFSAVADSHHSGSTGVPGSGPRLHSDLSDVPVRTRLDMHPEPDRAGAGRTAAGREESIGTRRPDRGDHPVPEPGSKDHRRVVHEGDPGGYPHAGRPDLPADDPGASAADQRRTHPSDLPGRDRIAGESGPADGRLSPGHRQANRFPDSTEFGDEPARKSAEEPISPRRNLADPGDIRVLNEADRSGHGPADRHEQTSHPDHDAAPENRHHDPAADIQTGGSTRPHNPLDEPAQRAWADDAYSTIRASDTDVRDAVANLSGVVRADGSIGFTATEIAAIKQHLFVDEHKLSVFDDNGTVVGYEQRRFDADADIAEAWMRLSRGEPLPPDVTLLEHELAEADYLRRYPDASYREAHEYANSKAHWENRIPGRTGENHERWGETDRTVPGLPEDRRDPGRGDVPVREQRNDPGSRADHPQGRRGRDSGGRSIGPAADEGGRPNPDSAHDRPDLAWRGRDSGLTERLPVEDKPYYGNPEYRDPAAEREYARTAKLDEAIRIRADNAVDHPEIARLSDADIAIIRRNQDVNLNQAVNEATRDGDSTLLGRHDTEIRALINAYNKLPDHQGRVLRSLYIDDPAKLTKFMDEYRQGNIVPDRGFASADKESSLIGGNIELIIDSRSGKDISWASTWQDEVVFPPGTEFRVRTVVPRDGKVYIHLEDLGRNADAHHTGGVGRNHAEGGGAQRHPAPAVPREPGDSRPQHGVHRGTGSSRAPARDGATGRDLAGVGRVGAPPDRPGARPEGRVADSHPPASAAQHTPAHPYSQHELQQAQHARQARERFRPVPPEHGSVTEVPRHGSGGRLAFEVRRHTDAPGGPITVVTVRAHVTVDSRVPSHEMNRLWENTQFACDTAFNHGRLLPSGDRLLVDLVHTSDAAAAHLHIHADPQQGAPWQPRNHPRLLADHLRAQLGLGPEPYRGHGLAPHELRQLGEHIDAAQHPAQYRPSVHEAGYTTGERTPAGVSHHDDPGLRHHARLVPPDHFHFTADVHLTPDGHAVIGGHRYTATEYANLLRHGSMWTGREPIRLLGCDGATNGFAAELARHLGVDVTAPTHSAWTDNHGRVYTSAPEVDAYGNRRPRIPPDGHWETFPPDGTSIRTSADGFAPFTPETHKSGLDPAAARERAADGEPGDRAPRAGDDTRTRTTGGTEHGRGDPAADPRRARDVLASPGLETRSAGGTEVGDRAGVAGRGDRHGGVSRGLTPDEPHTGSEAPEAGRSDGTEPHRSEAAQRLQIGDRVVVPEATHTLAAEEAARLRELGQSTPELHELNPADADLFREKMLELREGNRFAASVHVYEVDDYRAMRLLVTDDGRAGVALKGDEIVSAFAQRPSKYPGAAGTLIGIAVELGGRRLDCFDTVLPKLYAESGFVPVARVRWNDEYAPPGWDYDTFHAFNGGRPDVVFMAYDPAAVGSRYEPGAGRYVGDYDAGVEAARGHRIFYEEIVPELLSEAASVPHSEKPELVVIGGQTGAGKSTMIAEIKNSFAERGGVLHLSGDDFFKFHPRYAELMRGVDADGIRHLVPDIVHWFGMAIDHAIENRQHVILELAMADPVSEAATMRNFIDHDYTARAEVIAVPESQSRLSMISRYLGERVDNGVHRYTPPTLHDASYTGSQEMVRQLESADPPARVEALTVRDRNGVLFENTRTPDGRWAAPPRAEEILAHERERAWTAAEQRGYREQLADVRRRIAEMAELRPDESATLTTLHRELRDTEALARPRLESPAETAALPHQEHTGPPRDTAVPEPGEAAARQTRTQEAAQHVGAGAVEQHEFLHAAERHDLAGAAPELHERIRANYARAHEIVDLSSASDKAGLRILALIDEWHPSKGGVISVNKNLCEALSDLGHEIFVRVSHPVTGNEGAEKVTLIPPRDPADNSMRGNTVIDMRDLPPGVDVVLGHSRFSGPAAAQVRNTMYPQATLVHMVHMVTDSLARVKGEFDRAVTDRRIEADMVSAADVAVGVGPTLAEEATRLAELTGSDAVLHQLIPGIEFFDQVRPPGDRQTMRMLVFGRADDPVKGAMQAAKMVNELNERGVDVDLIVRGVPVAKLEDQHRLLVTAAGRDVDVRPYTLDRGDILADMHDANVVLMPSRAEGFGLVATEAAGAGVPIVVPSSSGAGRFFGDHALFPNEVTDGMLVEQGVEDHVSVDRWADILEAQLSNQDIAWDRALLLQQIMRDRNFTWESAGAALIDAIGMVPPREYPVIFEPDDHGRPSEPSSSRPSEMGQD</sequence>
<feature type="compositionally biased region" description="Low complexity" evidence="7">
    <location>
        <begin position="3236"/>
        <end position="3249"/>
    </location>
</feature>
<dbReference type="Pfam" id="PF25547">
    <property type="entry name" value="WXG100_2"/>
    <property type="match status" value="1"/>
</dbReference>
<feature type="region of interest" description="Disordered" evidence="7">
    <location>
        <begin position="1687"/>
        <end position="1822"/>
    </location>
</feature>
<protein>
    <recommendedName>
        <fullName evidence="5">UDP-N-acetylglucosamine kinase</fullName>
        <ecNumber evidence="2">2.7.1.176</ecNumber>
    </recommendedName>
    <alternativeName>
        <fullName evidence="5">UDP-N-acetylglucosamine kinase</fullName>
    </alternativeName>
</protein>
<dbReference type="GO" id="GO:0016757">
    <property type="term" value="F:glycosyltransferase activity"/>
    <property type="evidence" value="ECO:0007669"/>
    <property type="project" value="UniProtKB-KW"/>
</dbReference>
<evidence type="ECO:0000256" key="3">
    <source>
        <dbReference type="ARBA" id="ARBA00022741"/>
    </source>
</evidence>
<dbReference type="Gene3D" id="3.90.176.10">
    <property type="entry name" value="Toxin ADP-ribosyltransferase, Chain A, domain 1"/>
    <property type="match status" value="1"/>
</dbReference>
<evidence type="ECO:0000256" key="5">
    <source>
        <dbReference type="ARBA" id="ARBA00032897"/>
    </source>
</evidence>
<feature type="compositionally biased region" description="Basic and acidic residues" evidence="7">
    <location>
        <begin position="1759"/>
        <end position="1769"/>
    </location>
</feature>
<dbReference type="InterPro" id="IPR028908">
    <property type="entry name" value="Tox-PL_dom"/>
</dbReference>
<feature type="compositionally biased region" description="Basic and acidic residues" evidence="7">
    <location>
        <begin position="1197"/>
        <end position="1236"/>
    </location>
</feature>
<keyword evidence="12" id="KW-1185">Reference proteome</keyword>
<reference evidence="11 12" key="1">
    <citation type="submission" date="2019-10" db="EMBL/GenBank/DDBJ databases">
        <title>Nocardia macrotermitis sp. nov. and Nocardia aurantia sp. nov., isolated from the gut of fungus growing-termite Macrotermes natalensis.</title>
        <authorList>
            <person name="Benndorf R."/>
            <person name="Schwitalla J."/>
            <person name="Martin K."/>
            <person name="De Beer W."/>
            <person name="Kaster A.-K."/>
            <person name="Vollmers J."/>
            <person name="Poulsen M."/>
            <person name="Beemelmanns C."/>
        </authorList>
    </citation>
    <scope>NUCLEOTIDE SEQUENCE [LARGE SCALE GENOMIC DNA]</scope>
    <source>
        <strain evidence="11 12">RB56</strain>
    </source>
</reference>
<feature type="compositionally biased region" description="Basic and acidic residues" evidence="7">
    <location>
        <begin position="588"/>
        <end position="609"/>
    </location>
</feature>
<evidence type="ECO:0000256" key="7">
    <source>
        <dbReference type="SAM" id="MobiDB-lite"/>
    </source>
</evidence>
<feature type="domain" description="Zeta toxin" evidence="8">
    <location>
        <begin position="2472"/>
        <end position="2666"/>
    </location>
</feature>
<feature type="compositionally biased region" description="Low complexity" evidence="7">
    <location>
        <begin position="1787"/>
        <end position="1796"/>
    </location>
</feature>
<feature type="compositionally biased region" description="Basic and acidic residues" evidence="7">
    <location>
        <begin position="1388"/>
        <end position="1448"/>
    </location>
</feature>
<feature type="compositionally biased region" description="Polar residues" evidence="7">
    <location>
        <begin position="562"/>
        <end position="576"/>
    </location>
</feature>
<feature type="region of interest" description="Disordered" evidence="7">
    <location>
        <begin position="1028"/>
        <end position="1254"/>
    </location>
</feature>
<dbReference type="EMBL" id="WEGI01000001">
    <property type="protein sequence ID" value="MQY24997.1"/>
    <property type="molecule type" value="Genomic_DNA"/>
</dbReference>
<feature type="compositionally biased region" description="Low complexity" evidence="7">
    <location>
        <begin position="2770"/>
        <end position="2783"/>
    </location>
</feature>
<feature type="compositionally biased region" description="Basic and acidic residues" evidence="7">
    <location>
        <begin position="2223"/>
        <end position="2249"/>
    </location>
</feature>
<dbReference type="SUPFAM" id="SSF52540">
    <property type="entry name" value="P-loop containing nucleoside triphosphate hydrolases"/>
    <property type="match status" value="1"/>
</dbReference>
<dbReference type="InterPro" id="IPR057746">
    <property type="entry name" value="CpnT-like_N"/>
</dbReference>
<dbReference type="Gene3D" id="3.40.50.2000">
    <property type="entry name" value="Glycogen Phosphorylase B"/>
    <property type="match status" value="2"/>
</dbReference>
<evidence type="ECO:0000313" key="11">
    <source>
        <dbReference type="EMBL" id="MQY24997.1"/>
    </source>
</evidence>
<feature type="compositionally biased region" description="Basic and acidic residues" evidence="7">
    <location>
        <begin position="1177"/>
        <end position="1188"/>
    </location>
</feature>
<accession>A0A7K0DH68</accession>
<feature type="compositionally biased region" description="Gly residues" evidence="7">
    <location>
        <begin position="1693"/>
        <end position="1705"/>
    </location>
</feature>
<feature type="domain" description="Tox-PL" evidence="9">
    <location>
        <begin position="864"/>
        <end position="994"/>
    </location>
</feature>
<proteinExistence type="inferred from homology"/>
<dbReference type="InterPro" id="IPR010488">
    <property type="entry name" value="Zeta_toxin_domain"/>
</dbReference>
<evidence type="ECO:0000256" key="2">
    <source>
        <dbReference type="ARBA" id="ARBA00011963"/>
    </source>
</evidence>
<dbReference type="GO" id="GO:0005524">
    <property type="term" value="F:ATP binding"/>
    <property type="evidence" value="ECO:0007669"/>
    <property type="project" value="UniProtKB-KW"/>
</dbReference>
<keyword evidence="3" id="KW-0547">Nucleotide-binding</keyword>
<dbReference type="InterPro" id="IPR027417">
    <property type="entry name" value="P-loop_NTPase"/>
</dbReference>
<feature type="compositionally biased region" description="Polar residues" evidence="7">
    <location>
        <begin position="328"/>
        <end position="344"/>
    </location>
</feature>
<keyword evidence="11" id="KW-0808">Transferase</keyword>
<feature type="compositionally biased region" description="Basic and acidic residues" evidence="7">
    <location>
        <begin position="1046"/>
        <end position="1109"/>
    </location>
</feature>
<dbReference type="PANTHER" id="PTHR12526">
    <property type="entry name" value="GLYCOSYLTRANSFERASE"/>
    <property type="match status" value="1"/>
</dbReference>
<dbReference type="Gene3D" id="3.40.50.300">
    <property type="entry name" value="P-loop containing nucleotide triphosphate hydrolases"/>
    <property type="match status" value="1"/>
</dbReference>
<dbReference type="CDD" id="cd03801">
    <property type="entry name" value="GT4_PimA-like"/>
    <property type="match status" value="1"/>
</dbReference>
<dbReference type="SUPFAM" id="SSF53756">
    <property type="entry name" value="UDP-Glycosyltransferase/glycogen phosphorylase"/>
    <property type="match status" value="1"/>
</dbReference>
<dbReference type="EC" id="2.7.1.176" evidence="2"/>
<evidence type="ECO:0000259" key="8">
    <source>
        <dbReference type="Pfam" id="PF06414"/>
    </source>
</evidence>
<organism evidence="11 12">
    <name type="scientific">Nocardia aurantia</name>
    <dbReference type="NCBI Taxonomy" id="2585199"/>
    <lineage>
        <taxon>Bacteria</taxon>
        <taxon>Bacillati</taxon>
        <taxon>Actinomycetota</taxon>
        <taxon>Actinomycetes</taxon>
        <taxon>Mycobacteriales</taxon>
        <taxon>Nocardiaceae</taxon>
        <taxon>Nocardia</taxon>
    </lineage>
</organism>
<dbReference type="PROSITE" id="PS51996">
    <property type="entry name" value="TR_MART"/>
    <property type="match status" value="1"/>
</dbReference>
<feature type="region of interest" description="Disordered" evidence="7">
    <location>
        <begin position="3225"/>
        <end position="3249"/>
    </location>
</feature>
<keyword evidence="11" id="KW-0328">Glycosyltransferase</keyword>
<feature type="region of interest" description="Disordered" evidence="7">
    <location>
        <begin position="468"/>
        <end position="667"/>
    </location>
</feature>
<evidence type="ECO:0000256" key="1">
    <source>
        <dbReference type="ARBA" id="ARBA00009104"/>
    </source>
</evidence>
<evidence type="ECO:0000256" key="6">
    <source>
        <dbReference type="ARBA" id="ARBA00048178"/>
    </source>
</evidence>